<dbReference type="Pfam" id="PF00188">
    <property type="entry name" value="CAP"/>
    <property type="match status" value="1"/>
</dbReference>
<dbReference type="Gene3D" id="3.40.33.10">
    <property type="entry name" value="CAP"/>
    <property type="match status" value="1"/>
</dbReference>
<accession>A0A5K3F466</accession>
<dbReference type="SMART" id="SM00198">
    <property type="entry name" value="SCP"/>
    <property type="match status" value="1"/>
</dbReference>
<name>A0A5K3F466_MESCO</name>
<dbReference type="CDD" id="cd05380">
    <property type="entry name" value="CAP_euk"/>
    <property type="match status" value="1"/>
</dbReference>
<feature type="domain" description="SCP" evidence="2">
    <location>
        <begin position="22"/>
        <end position="161"/>
    </location>
</feature>
<evidence type="ECO:0000259" key="2">
    <source>
        <dbReference type="SMART" id="SM00198"/>
    </source>
</evidence>
<dbReference type="InterPro" id="IPR014044">
    <property type="entry name" value="CAP_dom"/>
</dbReference>
<dbReference type="WBParaSite" id="MCU_005388-RA">
    <property type="protein sequence ID" value="MCU_005388-RA"/>
    <property type="gene ID" value="MCU_005388"/>
</dbReference>
<evidence type="ECO:0000256" key="1">
    <source>
        <dbReference type="SAM" id="SignalP"/>
    </source>
</evidence>
<feature type="signal peptide" evidence="1">
    <location>
        <begin position="1"/>
        <end position="16"/>
    </location>
</feature>
<evidence type="ECO:0000313" key="3">
    <source>
        <dbReference type="WBParaSite" id="MCU_005388-RA"/>
    </source>
</evidence>
<dbReference type="SUPFAM" id="SSF55797">
    <property type="entry name" value="PR-1-like"/>
    <property type="match status" value="1"/>
</dbReference>
<proteinExistence type="predicted"/>
<keyword evidence="1" id="KW-0732">Signal</keyword>
<protein>
    <submittedName>
        <fullName evidence="3">SCP domain-containing protein</fullName>
    </submittedName>
</protein>
<reference evidence="3" key="1">
    <citation type="submission" date="2019-11" db="UniProtKB">
        <authorList>
            <consortium name="WormBaseParasite"/>
        </authorList>
    </citation>
    <scope>IDENTIFICATION</scope>
</reference>
<sequence length="236" mass="26237">MNKVIITLALLQFVGADIPTVDERTEIVEYLTNLRESVEPPASNMKLMSYSLQLETLAQHHTANCTNPWTDQVSLPEDVYDIGEYYNGKTPPYIAMLTKYASQKESYSYGENLCINQCSEYKHMILAAANAVGCAQNQCKTQGSSVEENLVVCLIKRNVRDIRKRPYKSGESCSECPGGFACHRKQCYDLWALQTNSPSLVAENSSISSASNTSSVMKLSPVMIMNILILVLRSIS</sequence>
<organism evidence="3">
    <name type="scientific">Mesocestoides corti</name>
    <name type="common">Flatworm</name>
    <dbReference type="NCBI Taxonomy" id="53468"/>
    <lineage>
        <taxon>Eukaryota</taxon>
        <taxon>Metazoa</taxon>
        <taxon>Spiralia</taxon>
        <taxon>Lophotrochozoa</taxon>
        <taxon>Platyhelminthes</taxon>
        <taxon>Cestoda</taxon>
        <taxon>Eucestoda</taxon>
        <taxon>Cyclophyllidea</taxon>
        <taxon>Mesocestoididae</taxon>
        <taxon>Mesocestoides</taxon>
    </lineage>
</organism>
<feature type="chain" id="PRO_5024407605" evidence="1">
    <location>
        <begin position="17"/>
        <end position="236"/>
    </location>
</feature>
<dbReference type="InterPro" id="IPR035940">
    <property type="entry name" value="CAP_sf"/>
</dbReference>
<dbReference type="AlphaFoldDB" id="A0A5K3F466"/>